<proteinExistence type="predicted"/>
<evidence type="ECO:0000313" key="1">
    <source>
        <dbReference type="EMBL" id="POZ80197.1"/>
    </source>
</evidence>
<comment type="caution">
    <text evidence="1">The sequence shown here is derived from an EMBL/GenBank/DDBJ whole genome shotgun (WGS) entry which is preliminary data.</text>
</comment>
<organism evidence="1 2">
    <name type="scientific">Burkholderia contaminans</name>
    <dbReference type="NCBI Taxonomy" id="488447"/>
    <lineage>
        <taxon>Bacteria</taxon>
        <taxon>Pseudomonadati</taxon>
        <taxon>Pseudomonadota</taxon>
        <taxon>Betaproteobacteria</taxon>
        <taxon>Burkholderiales</taxon>
        <taxon>Burkholderiaceae</taxon>
        <taxon>Burkholderia</taxon>
        <taxon>Burkholderia cepacia complex</taxon>
    </lineage>
</organism>
<dbReference type="EMBL" id="PQVP01000006">
    <property type="protein sequence ID" value="POZ80197.1"/>
    <property type="molecule type" value="Genomic_DNA"/>
</dbReference>
<sequence>MRQTDTLDSFSDFEGVMIHLGRDRTWEFQFANEQVPLEAVFNPSMYAPALLAGAEAELKARHIPVDLGVALEGDSNSLFGAKVTALSDLDNGIAAQFWRVVAAAFLVESLPRKSGRIILDDLQYVLGDSFAHHVQPASAAKEM</sequence>
<gene>
    <name evidence="1" type="ORF">C3743_40170</name>
</gene>
<reference evidence="1 2" key="1">
    <citation type="submission" date="2018-01" db="EMBL/GenBank/DDBJ databases">
        <title>Successful Treatment of Persistent Burkholderia cepacia Bacteremia with Ceftazidime-Avibactam.</title>
        <authorList>
            <person name="Tamma P."/>
            <person name="Fan Y."/>
            <person name="Bergman Y."/>
            <person name="Sick-Samuels A."/>
            <person name="Hsu A."/>
            <person name="Timp W."/>
            <person name="Simner P."/>
        </authorList>
    </citation>
    <scope>NUCLEOTIDE SEQUENCE [LARGE SCALE GENOMIC DNA]</scope>
    <source>
        <strain evidence="1 2">170816</strain>
    </source>
</reference>
<dbReference type="AlphaFoldDB" id="A0A2S5DM87"/>
<name>A0A2S5DM87_9BURK</name>
<accession>A0A2S5DM87</accession>
<dbReference type="Proteomes" id="UP000238655">
    <property type="component" value="Unassembled WGS sequence"/>
</dbReference>
<protein>
    <submittedName>
        <fullName evidence="1">Uncharacterized protein</fullName>
    </submittedName>
</protein>
<evidence type="ECO:0000313" key="2">
    <source>
        <dbReference type="Proteomes" id="UP000238655"/>
    </source>
</evidence>